<proteinExistence type="predicted"/>
<dbReference type="SUPFAM" id="SSF52058">
    <property type="entry name" value="L domain-like"/>
    <property type="match status" value="1"/>
</dbReference>
<evidence type="ECO:0000313" key="1">
    <source>
        <dbReference type="EMBL" id="KAG9393852.1"/>
    </source>
</evidence>
<dbReference type="OrthoDB" id="272149at2759"/>
<keyword evidence="2" id="KW-1185">Reference proteome</keyword>
<comment type="caution">
    <text evidence="1">The sequence shown here is derived from an EMBL/GenBank/DDBJ whole genome shotgun (WGS) entry which is preliminary data.</text>
</comment>
<dbReference type="EMBL" id="JAHDYR010000020">
    <property type="protein sequence ID" value="KAG9393852.1"/>
    <property type="molecule type" value="Genomic_DNA"/>
</dbReference>
<dbReference type="Gene3D" id="3.80.10.10">
    <property type="entry name" value="Ribonuclease Inhibitor"/>
    <property type="match status" value="1"/>
</dbReference>
<organism evidence="1 2">
    <name type="scientific">Carpediemonas membranifera</name>
    <dbReference type="NCBI Taxonomy" id="201153"/>
    <lineage>
        <taxon>Eukaryota</taxon>
        <taxon>Metamonada</taxon>
        <taxon>Carpediemonas-like organisms</taxon>
        <taxon>Carpediemonas</taxon>
    </lineage>
</organism>
<dbReference type="AlphaFoldDB" id="A0A8J6BBE7"/>
<gene>
    <name evidence="1" type="ORF">J8273_4715</name>
</gene>
<dbReference type="InterPro" id="IPR043313">
    <property type="entry name" value="LRMDA"/>
</dbReference>
<dbReference type="PANTHER" id="PTHR46282:SF2">
    <property type="entry name" value="LEUCINE-RICH MELANOCYTE DIFFERENTIATION-ASSOCIATED PROTEIN"/>
    <property type="match status" value="1"/>
</dbReference>
<dbReference type="PANTHER" id="PTHR46282">
    <property type="entry name" value="LEUCINE-RICH MELANOCYTE DIFFERENTIATION-ASSOCIATED PROTEIN"/>
    <property type="match status" value="1"/>
</dbReference>
<accession>A0A8J6BBE7</accession>
<dbReference type="Proteomes" id="UP000717585">
    <property type="component" value="Unassembled WGS sequence"/>
</dbReference>
<protein>
    <recommendedName>
        <fullName evidence="3">Leucine rich repeat (LRR) protein</fullName>
    </recommendedName>
</protein>
<dbReference type="Pfam" id="PF14580">
    <property type="entry name" value="LRR_9"/>
    <property type="match status" value="1"/>
</dbReference>
<reference evidence="1" key="1">
    <citation type="submission" date="2021-05" db="EMBL/GenBank/DDBJ databases">
        <title>A free-living protist that lacks canonical eukaryotic 1 DNA replication and segregation systems.</title>
        <authorList>
            <person name="Salas-Leiva D.E."/>
            <person name="Tromer E.C."/>
            <person name="Curtis B.A."/>
            <person name="Jerlstrom-Hultqvist J."/>
            <person name="Kolisko M."/>
            <person name="Yi Z."/>
            <person name="Salas-Leiva J.S."/>
            <person name="Gallot-Lavallee L."/>
            <person name="Kops G.J.P.L."/>
            <person name="Archibald J.M."/>
            <person name="Simpson A.G.B."/>
            <person name="Roger A.J."/>
        </authorList>
    </citation>
    <scope>NUCLEOTIDE SEQUENCE</scope>
    <source>
        <strain evidence="1">BICM</strain>
    </source>
</reference>
<evidence type="ECO:0000313" key="2">
    <source>
        <dbReference type="Proteomes" id="UP000717585"/>
    </source>
</evidence>
<name>A0A8J6BBE7_9EUKA</name>
<sequence length="229" mass="25652">MVAPKSPTVPRSPIAHSITFDLSGKSLTEIPTVENPEKYSVVDLSHNMLSNLHGLEQFICAHTVNLDDNAIIGEKGCFPELPSVTYLSLNQNKIRDMAIFITALAQGFPSLAHLSVLKNPGIPNIFTASAVTDQYQQFRYRLISEVPTLKHIDFSAVTQSETTDAMQVRHIRMSTRRSVLASQKNRIKVEEIPDSPMKTPKVTTTVGKCRYIYYGRQSEGNRYIKEDDL</sequence>
<dbReference type="InterPro" id="IPR032675">
    <property type="entry name" value="LRR_dom_sf"/>
</dbReference>
<evidence type="ECO:0008006" key="3">
    <source>
        <dbReference type="Google" id="ProtNLM"/>
    </source>
</evidence>